<dbReference type="GO" id="GO:0016853">
    <property type="term" value="F:isomerase activity"/>
    <property type="evidence" value="ECO:0007669"/>
    <property type="project" value="InterPro"/>
</dbReference>
<gene>
    <name evidence="1" type="ORF">BHK69_09675</name>
</gene>
<organism evidence="1 2">
    <name type="scientific">Bosea vaviloviae</name>
    <dbReference type="NCBI Taxonomy" id="1526658"/>
    <lineage>
        <taxon>Bacteria</taxon>
        <taxon>Pseudomonadati</taxon>
        <taxon>Pseudomonadota</taxon>
        <taxon>Alphaproteobacteria</taxon>
        <taxon>Hyphomicrobiales</taxon>
        <taxon>Boseaceae</taxon>
        <taxon>Bosea</taxon>
    </lineage>
</organism>
<dbReference type="Pfam" id="PF01263">
    <property type="entry name" value="Aldose_epim"/>
    <property type="match status" value="1"/>
</dbReference>
<dbReference type="Gene3D" id="2.70.98.10">
    <property type="match status" value="1"/>
</dbReference>
<name>A0A1D7UAC0_9HYPH</name>
<proteinExistence type="predicted"/>
<evidence type="ECO:0000313" key="1">
    <source>
        <dbReference type="EMBL" id="AOO84331.1"/>
    </source>
</evidence>
<keyword evidence="2" id="KW-1185">Reference proteome</keyword>
<dbReference type="InterPro" id="IPR014718">
    <property type="entry name" value="GH-type_carb-bd"/>
</dbReference>
<dbReference type="Proteomes" id="UP000094969">
    <property type="component" value="Chromosome"/>
</dbReference>
<dbReference type="KEGG" id="bvv:BHK69_09675"/>
<dbReference type="GO" id="GO:0030246">
    <property type="term" value="F:carbohydrate binding"/>
    <property type="evidence" value="ECO:0007669"/>
    <property type="project" value="InterPro"/>
</dbReference>
<dbReference type="InterPro" id="IPR037481">
    <property type="entry name" value="LacX"/>
</dbReference>
<dbReference type="AlphaFoldDB" id="A0A1D7UAC0"/>
<sequence length="302" mass="33241">MQPSQASHSIGDAMLSAIIKPDGAELISLRGTKEGELLWQAGPQWPRHSPVLFPIVGRLAESRLRHQGHNYTMTQHGFARDSLFDWVEQSEARAVLRLTENAQTQAIYPFRFILELTYAIADGALSVTTRVTNPGDVVLPCSVGAHPAFNWPLMPGVPKERHVLEFEVLEFDAPEEASAVLLTDGLLDARAPLPLQGRVLPLSSELFARDALILPSLASRSVRFIARDEAGRTARAIKVSWEGYRDLGIWSKPDGAPFLCIEPWFGMASPLGWDGEFTEKPGILLLAPGESRAMSWSIKVEA</sequence>
<dbReference type="CDD" id="cd09024">
    <property type="entry name" value="Aldose_epim_lacX"/>
    <property type="match status" value="1"/>
</dbReference>
<protein>
    <submittedName>
        <fullName evidence="1">Aldose epimerase</fullName>
    </submittedName>
</protein>
<evidence type="ECO:0000313" key="2">
    <source>
        <dbReference type="Proteomes" id="UP000094969"/>
    </source>
</evidence>
<dbReference type="InterPro" id="IPR008183">
    <property type="entry name" value="Aldose_1/G6P_1-epimerase"/>
</dbReference>
<dbReference type="GO" id="GO:0005975">
    <property type="term" value="P:carbohydrate metabolic process"/>
    <property type="evidence" value="ECO:0007669"/>
    <property type="project" value="InterPro"/>
</dbReference>
<dbReference type="OrthoDB" id="9795355at2"/>
<dbReference type="SUPFAM" id="SSF74650">
    <property type="entry name" value="Galactose mutarotase-like"/>
    <property type="match status" value="1"/>
</dbReference>
<dbReference type="EMBL" id="CP017147">
    <property type="protein sequence ID" value="AOO84331.1"/>
    <property type="molecule type" value="Genomic_DNA"/>
</dbReference>
<dbReference type="RefSeq" id="WP_069693520.1">
    <property type="nucleotide sequence ID" value="NZ_CP017147.1"/>
</dbReference>
<dbReference type="STRING" id="1526658.BHK69_09675"/>
<reference evidence="1 2" key="1">
    <citation type="journal article" date="2015" name="Antonie Van Leeuwenhoek">
        <title>Bosea vaviloviae sp. nov., a new species of slow-growing rhizobia isolated from nodules of the relict species Vavilovia formosa (Stev.) Fed.</title>
        <authorList>
            <person name="Safronova V.I."/>
            <person name="Kuznetsova I.G."/>
            <person name="Sazanova A.L."/>
            <person name="Kimeklis A.K."/>
            <person name="Belimov A.A."/>
            <person name="Andronov E.E."/>
            <person name="Pinaev A.G."/>
            <person name="Chizhevskaya E.P."/>
            <person name="Pukhaev A.R."/>
            <person name="Popov K.P."/>
            <person name="Willems A."/>
            <person name="Tikhonovich I.A."/>
        </authorList>
    </citation>
    <scope>NUCLEOTIDE SEQUENCE [LARGE SCALE GENOMIC DNA]</scope>
    <source>
        <strain evidence="1 2">Vaf18</strain>
    </source>
</reference>
<accession>A0A1D7UAC0</accession>
<dbReference type="InterPro" id="IPR011013">
    <property type="entry name" value="Gal_mutarotase_sf_dom"/>
</dbReference>